<dbReference type="SUPFAM" id="SSF50630">
    <property type="entry name" value="Acid proteases"/>
    <property type="match status" value="2"/>
</dbReference>
<feature type="domain" description="Peptidase A2" evidence="6">
    <location>
        <begin position="62"/>
        <end position="99"/>
    </location>
</feature>
<dbReference type="InterPro" id="IPR021109">
    <property type="entry name" value="Peptidase_aspartic_dom_sf"/>
</dbReference>
<dbReference type="SMART" id="SM00671">
    <property type="entry name" value="SEL1"/>
    <property type="match status" value="1"/>
</dbReference>
<dbReference type="InterPro" id="IPR001969">
    <property type="entry name" value="Aspartic_peptidase_AS"/>
</dbReference>
<comment type="caution">
    <text evidence="7">The sequence shown here is derived from an EMBL/GenBank/DDBJ whole genome shotgun (WGS) entry which is preliminary data.</text>
</comment>
<name>A0ABT2AHX8_9BURK</name>
<keyword evidence="8" id="KW-1185">Reference proteome</keyword>
<dbReference type="PANTHER" id="PTHR12917:SF1">
    <property type="entry name" value="AT13091P"/>
    <property type="match status" value="1"/>
</dbReference>
<keyword evidence="3" id="KW-0064">Aspartyl protease</keyword>
<evidence type="ECO:0000256" key="1">
    <source>
        <dbReference type="ARBA" id="ARBA00009136"/>
    </source>
</evidence>
<reference evidence="7 8" key="1">
    <citation type="submission" date="2022-08" db="EMBL/GenBank/DDBJ databases">
        <title>Reclassification of Massilia species as members of the genera Telluria, Duganella, Pseudoduganella, Mokoshia gen. nov. and Zemynaea gen. nov. using orthogonal and non-orthogonal genome-based approaches.</title>
        <authorList>
            <person name="Bowman J.P."/>
        </authorList>
    </citation>
    <scope>NUCLEOTIDE SEQUENCE [LARGE SCALE GENOMIC DNA]</scope>
    <source>
        <strain evidence="7 8">JCM 31661</strain>
    </source>
</reference>
<dbReference type="PROSITE" id="PS50175">
    <property type="entry name" value="ASP_PROT_RETROV"/>
    <property type="match status" value="1"/>
</dbReference>
<feature type="signal peptide" evidence="5">
    <location>
        <begin position="1"/>
        <end position="27"/>
    </location>
</feature>
<evidence type="ECO:0000313" key="7">
    <source>
        <dbReference type="EMBL" id="MCS0595775.1"/>
    </source>
</evidence>
<proteinExistence type="inferred from homology"/>
<dbReference type="GO" id="GO:0008233">
    <property type="term" value="F:peptidase activity"/>
    <property type="evidence" value="ECO:0007669"/>
    <property type="project" value="UniProtKB-KW"/>
</dbReference>
<dbReference type="InterPro" id="IPR001995">
    <property type="entry name" value="Peptidase_A2_cat"/>
</dbReference>
<dbReference type="Gene3D" id="2.40.70.10">
    <property type="entry name" value="Acid Proteases"/>
    <property type="match status" value="2"/>
</dbReference>
<dbReference type="Pfam" id="PF13975">
    <property type="entry name" value="gag-asp_proteas"/>
    <property type="match status" value="1"/>
</dbReference>
<organism evidence="7 8">
    <name type="scientific">Massilia agri</name>
    <dbReference type="NCBI Taxonomy" id="1886785"/>
    <lineage>
        <taxon>Bacteria</taxon>
        <taxon>Pseudomonadati</taxon>
        <taxon>Pseudomonadota</taxon>
        <taxon>Betaproteobacteria</taxon>
        <taxon>Burkholderiales</taxon>
        <taxon>Oxalobacteraceae</taxon>
        <taxon>Telluria group</taxon>
        <taxon>Massilia</taxon>
    </lineage>
</organism>
<evidence type="ECO:0000256" key="4">
    <source>
        <dbReference type="ARBA" id="ARBA00022801"/>
    </source>
</evidence>
<evidence type="ECO:0000256" key="2">
    <source>
        <dbReference type="ARBA" id="ARBA00022670"/>
    </source>
</evidence>
<evidence type="ECO:0000256" key="5">
    <source>
        <dbReference type="SAM" id="SignalP"/>
    </source>
</evidence>
<dbReference type="InterPro" id="IPR006597">
    <property type="entry name" value="Sel1-like"/>
</dbReference>
<comment type="similarity">
    <text evidence="1">Belongs to the DDI1 family.</text>
</comment>
<dbReference type="PANTHER" id="PTHR12917">
    <property type="entry name" value="ASPARTYL PROTEASE DDI-RELATED"/>
    <property type="match status" value="1"/>
</dbReference>
<evidence type="ECO:0000313" key="8">
    <source>
        <dbReference type="Proteomes" id="UP001206572"/>
    </source>
</evidence>
<dbReference type="PROSITE" id="PS00141">
    <property type="entry name" value="ASP_PROTEASE"/>
    <property type="match status" value="1"/>
</dbReference>
<dbReference type="Proteomes" id="UP001206572">
    <property type="component" value="Unassembled WGS sequence"/>
</dbReference>
<dbReference type="Gene3D" id="1.25.40.10">
    <property type="entry name" value="Tetratricopeptide repeat domain"/>
    <property type="match status" value="1"/>
</dbReference>
<dbReference type="InterPro" id="IPR011990">
    <property type="entry name" value="TPR-like_helical_dom_sf"/>
</dbReference>
<evidence type="ECO:0000256" key="3">
    <source>
        <dbReference type="ARBA" id="ARBA00022750"/>
    </source>
</evidence>
<dbReference type="SUPFAM" id="SSF81901">
    <property type="entry name" value="HCP-like"/>
    <property type="match status" value="1"/>
</dbReference>
<dbReference type="GO" id="GO:0006508">
    <property type="term" value="P:proteolysis"/>
    <property type="evidence" value="ECO:0007669"/>
    <property type="project" value="UniProtKB-KW"/>
</dbReference>
<dbReference type="EMBL" id="JANUHA010000003">
    <property type="protein sequence ID" value="MCS0595775.1"/>
    <property type="molecule type" value="Genomic_DNA"/>
</dbReference>
<evidence type="ECO:0000259" key="6">
    <source>
        <dbReference type="PROSITE" id="PS50175"/>
    </source>
</evidence>
<keyword evidence="2 7" id="KW-0645">Protease</keyword>
<dbReference type="RefSeq" id="WP_258826828.1">
    <property type="nucleotide sequence ID" value="NZ_JANUHA010000003.1"/>
</dbReference>
<sequence>MNPTRPHPLVRLLLGAACVLASLTVAAAESQCKYTPIGKLPLRYSGPGLEITTEGTINGLPAELLVDTGASQTYLTRTGTERRNIRLYATGRRSSGIGGTSPIYASIVNEFIVGPVRAGRSNMPVLGSMGDTPIYDGILGSPFLFQTDVEISLAAKHLIFFVPEKCGSTWLGYWGKDVQSVPMRMHGGEHHRNPKFFVRINGKELEAMIDTGATTSSITSDAARRAGISLDGPDAERGRGIIGVGSHTASNWYVTVKTFQIGEETVQNARMSVEDSGLNMADVLLGADFVRAHRLLFAMSQNKLYFSYVGGEPFGQRRTLEPWVVAEAEGGNADAQYALARSLYSGENGEQDKERGAEWLEKAAKGGSPYANLYTGRRLLVQRDYAGAATRLRSALDRLPAERHGAVWLYLARVRAGQADLAKSELATIFARTQNDEWPKPIGEFYLGKLSAEKLLAEADEGDGKERRCEALAAMGDFHRAHAQPDQEKAIDAQIKASCTTPDLTYTKLGG</sequence>
<accession>A0ABT2AHX8</accession>
<protein>
    <submittedName>
        <fullName evidence="7">Aspartyl protease family protein</fullName>
    </submittedName>
</protein>
<dbReference type="Pfam" id="PF13650">
    <property type="entry name" value="Asp_protease_2"/>
    <property type="match status" value="1"/>
</dbReference>
<gene>
    <name evidence="7" type="ORF">NX780_05380</name>
</gene>
<dbReference type="InterPro" id="IPR034122">
    <property type="entry name" value="Retropepsin-like_bacterial"/>
</dbReference>
<keyword evidence="4" id="KW-0378">Hydrolase</keyword>
<feature type="chain" id="PRO_5046546624" evidence="5">
    <location>
        <begin position="28"/>
        <end position="511"/>
    </location>
</feature>
<keyword evidence="5" id="KW-0732">Signal</keyword>
<dbReference type="CDD" id="cd05483">
    <property type="entry name" value="retropepsin_like_bacteria"/>
    <property type="match status" value="2"/>
</dbReference>